<evidence type="ECO:0000256" key="1">
    <source>
        <dbReference type="ARBA" id="ARBA00001946"/>
    </source>
</evidence>
<accession>A0ABR7I910</accession>
<comment type="caution">
    <text evidence="13">The sequence shown here is derived from an EMBL/GenBank/DDBJ whole genome shotgun (WGS) entry which is preliminary data.</text>
</comment>
<dbReference type="RefSeq" id="WP_186981860.1">
    <property type="nucleotide sequence ID" value="NZ_JACOQH010000003.1"/>
</dbReference>
<feature type="domain" description="tRNA nucleotidyltransferase/poly(A) polymerase RNA and SrmB- binding" evidence="11">
    <location>
        <begin position="170"/>
        <end position="231"/>
    </location>
</feature>
<dbReference type="InterPro" id="IPR002646">
    <property type="entry name" value="PolA_pol_head_dom"/>
</dbReference>
<dbReference type="CDD" id="cd05398">
    <property type="entry name" value="NT_ClassII-CCAase"/>
    <property type="match status" value="1"/>
</dbReference>
<sequence length="444" mass="49950">MRIQLPEKVSKIINCLTEAGYEAYAVGGCVRDTLLGRTPGDWDITTSAKPAEVKALFGRTIDTGILHGTVTVMLGKEGFEVTTYRIDGEYEDARHPKNVVYTANLLEDLKRRDFTINAMAYNDAEGLIDVFDGIADLKKGVIRCVGDPMDRFGEDALRMLRAVRFAAQLGFSIEEKTRGAIISLAPNLSRISAERIQTELVKLLVSAHPEEMRTVYETGISKVILPEFDAMMEEEQRNPHHCYTVGEHTIHAMCAIRPDKVLRLTMLFHDVAKPVCRTVDEKGIYHYHGHPAKGAQMAHAIFRRLKFDCDTMDRVCRLITWHDDNPPLDEASVRKAVHRAGIEQYPALFLVKRADILAKSKAGQKEKLAYVDAYERMYEEIRRRGDCLTLKELAVSGKDLIGAGIKPGKQIGEILNALLALVLEDPQKNTKEYLMSYTLKNLFI</sequence>
<feature type="domain" description="CCA-adding enzyme C-terminal" evidence="12">
    <location>
        <begin position="298"/>
        <end position="436"/>
    </location>
</feature>
<keyword evidence="7" id="KW-0460">Magnesium</keyword>
<evidence type="ECO:0000256" key="5">
    <source>
        <dbReference type="ARBA" id="ARBA00022723"/>
    </source>
</evidence>
<keyword evidence="8 9" id="KW-0694">RNA-binding</keyword>
<evidence type="ECO:0000313" key="14">
    <source>
        <dbReference type="Proteomes" id="UP000621540"/>
    </source>
</evidence>
<gene>
    <name evidence="13" type="ORF">H8Z76_05205</name>
</gene>
<dbReference type="Pfam" id="PF01743">
    <property type="entry name" value="PolyA_pol"/>
    <property type="match status" value="1"/>
</dbReference>
<dbReference type="InterPro" id="IPR050264">
    <property type="entry name" value="Bact_CCA-adding_enz_type3_sf"/>
</dbReference>
<dbReference type="Gene3D" id="1.10.3090.10">
    <property type="entry name" value="cca-adding enzyme, domain 2"/>
    <property type="match status" value="1"/>
</dbReference>
<dbReference type="InterPro" id="IPR043519">
    <property type="entry name" value="NT_sf"/>
</dbReference>
<evidence type="ECO:0000256" key="8">
    <source>
        <dbReference type="ARBA" id="ARBA00022884"/>
    </source>
</evidence>
<dbReference type="Proteomes" id="UP000621540">
    <property type="component" value="Unassembled WGS sequence"/>
</dbReference>
<keyword evidence="3" id="KW-0819">tRNA processing</keyword>
<dbReference type="Gene3D" id="1.10.246.80">
    <property type="match status" value="1"/>
</dbReference>
<feature type="domain" description="Poly A polymerase head" evidence="10">
    <location>
        <begin position="23"/>
        <end position="143"/>
    </location>
</feature>
<evidence type="ECO:0000259" key="10">
    <source>
        <dbReference type="Pfam" id="PF01743"/>
    </source>
</evidence>
<keyword evidence="4" id="KW-0548">Nucleotidyltransferase</keyword>
<evidence type="ECO:0000259" key="12">
    <source>
        <dbReference type="Pfam" id="PF13735"/>
    </source>
</evidence>
<evidence type="ECO:0000256" key="3">
    <source>
        <dbReference type="ARBA" id="ARBA00022694"/>
    </source>
</evidence>
<evidence type="ECO:0000256" key="9">
    <source>
        <dbReference type="RuleBase" id="RU003953"/>
    </source>
</evidence>
<comment type="cofactor">
    <cofactor evidence="1">
        <name>Mg(2+)</name>
        <dbReference type="ChEBI" id="CHEBI:18420"/>
    </cofactor>
</comment>
<comment type="similarity">
    <text evidence="9">Belongs to the tRNA nucleotidyltransferase/poly(A) polymerase family.</text>
</comment>
<protein>
    <submittedName>
        <fullName evidence="13">HD domain-containing protein</fullName>
    </submittedName>
</protein>
<evidence type="ECO:0000256" key="2">
    <source>
        <dbReference type="ARBA" id="ARBA00022679"/>
    </source>
</evidence>
<dbReference type="InterPro" id="IPR032810">
    <property type="entry name" value="CCA-adding_enz_C"/>
</dbReference>
<dbReference type="SUPFAM" id="SSF81891">
    <property type="entry name" value="Poly A polymerase C-terminal region-like"/>
    <property type="match status" value="1"/>
</dbReference>
<dbReference type="Pfam" id="PF13735">
    <property type="entry name" value="tRNA_NucTran2_2"/>
    <property type="match status" value="1"/>
</dbReference>
<keyword evidence="5" id="KW-0479">Metal-binding</keyword>
<dbReference type="Gene3D" id="3.30.460.10">
    <property type="entry name" value="Beta Polymerase, domain 2"/>
    <property type="match status" value="1"/>
</dbReference>
<name>A0ABR7I910_9FIRM</name>
<dbReference type="SUPFAM" id="SSF81301">
    <property type="entry name" value="Nucleotidyltransferase"/>
    <property type="match status" value="1"/>
</dbReference>
<keyword evidence="14" id="KW-1185">Reference proteome</keyword>
<keyword evidence="6" id="KW-0547">Nucleotide-binding</keyword>
<dbReference type="InterPro" id="IPR032828">
    <property type="entry name" value="PolyA_RNA-bd"/>
</dbReference>
<dbReference type="PANTHER" id="PTHR46173">
    <property type="entry name" value="CCA TRNA NUCLEOTIDYLTRANSFERASE 1, MITOCHONDRIAL"/>
    <property type="match status" value="1"/>
</dbReference>
<reference evidence="13 14" key="1">
    <citation type="submission" date="2020-08" db="EMBL/GenBank/DDBJ databases">
        <title>Genome public.</title>
        <authorList>
            <person name="Liu C."/>
            <person name="Sun Q."/>
        </authorList>
    </citation>
    <scope>NUCLEOTIDE SEQUENCE [LARGE SCALE GENOMIC DNA]</scope>
    <source>
        <strain evidence="13 14">BX0805</strain>
    </source>
</reference>
<dbReference type="Pfam" id="PF12627">
    <property type="entry name" value="PolyA_pol_RNAbd"/>
    <property type="match status" value="1"/>
</dbReference>
<evidence type="ECO:0000256" key="4">
    <source>
        <dbReference type="ARBA" id="ARBA00022695"/>
    </source>
</evidence>
<dbReference type="EMBL" id="JACOQH010000003">
    <property type="protein sequence ID" value="MBC5753429.1"/>
    <property type="molecule type" value="Genomic_DNA"/>
</dbReference>
<dbReference type="PANTHER" id="PTHR46173:SF1">
    <property type="entry name" value="CCA TRNA NUCLEOTIDYLTRANSFERASE 1, MITOCHONDRIAL"/>
    <property type="match status" value="1"/>
</dbReference>
<proteinExistence type="inferred from homology"/>
<keyword evidence="2 9" id="KW-0808">Transferase</keyword>
<organism evidence="13 14">
    <name type="scientific">Roseburia yibonii</name>
    <dbReference type="NCBI Taxonomy" id="2763063"/>
    <lineage>
        <taxon>Bacteria</taxon>
        <taxon>Bacillati</taxon>
        <taxon>Bacillota</taxon>
        <taxon>Clostridia</taxon>
        <taxon>Lachnospirales</taxon>
        <taxon>Lachnospiraceae</taxon>
        <taxon>Roseburia</taxon>
    </lineage>
</organism>
<evidence type="ECO:0000259" key="11">
    <source>
        <dbReference type="Pfam" id="PF12627"/>
    </source>
</evidence>
<evidence type="ECO:0000256" key="6">
    <source>
        <dbReference type="ARBA" id="ARBA00022741"/>
    </source>
</evidence>
<evidence type="ECO:0000313" key="13">
    <source>
        <dbReference type="EMBL" id="MBC5753429.1"/>
    </source>
</evidence>
<evidence type="ECO:0000256" key="7">
    <source>
        <dbReference type="ARBA" id="ARBA00022842"/>
    </source>
</evidence>